<proteinExistence type="predicted"/>
<evidence type="ECO:0000259" key="2">
    <source>
        <dbReference type="Pfam" id="PF03061"/>
    </source>
</evidence>
<gene>
    <name evidence="3" type="primary">paaI_6</name>
    <name evidence="3" type="ORF">SDC9_80448</name>
</gene>
<name>A0A644YZS4_9ZZZZ</name>
<dbReference type="InterPro" id="IPR052723">
    <property type="entry name" value="Acyl-CoA_thioesterase_PaaI"/>
</dbReference>
<dbReference type="SUPFAM" id="SSF54637">
    <property type="entry name" value="Thioesterase/thiol ester dehydrase-isomerase"/>
    <property type="match status" value="1"/>
</dbReference>
<dbReference type="GO" id="GO:0016289">
    <property type="term" value="F:acyl-CoA hydrolase activity"/>
    <property type="evidence" value="ECO:0007669"/>
    <property type="project" value="TreeGrafter"/>
</dbReference>
<feature type="domain" description="Thioesterase" evidence="2">
    <location>
        <begin position="49"/>
        <end position="125"/>
    </location>
</feature>
<dbReference type="PANTHER" id="PTHR42856:SF1">
    <property type="entry name" value="ACYL-COENZYME A THIOESTERASE PAAI"/>
    <property type="match status" value="1"/>
</dbReference>
<keyword evidence="1 3" id="KW-0378">Hydrolase</keyword>
<dbReference type="InterPro" id="IPR003736">
    <property type="entry name" value="PAAI_dom"/>
</dbReference>
<dbReference type="NCBIfam" id="TIGR00369">
    <property type="entry name" value="unchar_dom_1"/>
    <property type="match status" value="1"/>
</dbReference>
<protein>
    <submittedName>
        <fullName evidence="3">Acyl-coenzyme A thioesterase PaaI</fullName>
        <ecNumber evidence="3">3.1.2.-</ecNumber>
    </submittedName>
</protein>
<comment type="caution">
    <text evidence="3">The sequence shown here is derived from an EMBL/GenBank/DDBJ whole genome shotgun (WGS) entry which is preliminary data.</text>
</comment>
<dbReference type="AlphaFoldDB" id="A0A644YZS4"/>
<dbReference type="InterPro" id="IPR006683">
    <property type="entry name" value="Thioestr_dom"/>
</dbReference>
<dbReference type="Pfam" id="PF03061">
    <property type="entry name" value="4HBT"/>
    <property type="match status" value="1"/>
</dbReference>
<dbReference type="Gene3D" id="3.10.129.10">
    <property type="entry name" value="Hotdog Thioesterase"/>
    <property type="match status" value="1"/>
</dbReference>
<accession>A0A644YZS4</accession>
<dbReference type="CDD" id="cd03443">
    <property type="entry name" value="PaaI_thioesterase"/>
    <property type="match status" value="1"/>
</dbReference>
<reference evidence="3" key="1">
    <citation type="submission" date="2019-08" db="EMBL/GenBank/DDBJ databases">
        <authorList>
            <person name="Kucharzyk K."/>
            <person name="Murdoch R.W."/>
            <person name="Higgins S."/>
            <person name="Loffler F."/>
        </authorList>
    </citation>
    <scope>NUCLEOTIDE SEQUENCE</scope>
</reference>
<dbReference type="PANTHER" id="PTHR42856">
    <property type="entry name" value="ACYL-COENZYME A THIOESTERASE PAAI"/>
    <property type="match status" value="1"/>
</dbReference>
<evidence type="ECO:0000313" key="3">
    <source>
        <dbReference type="EMBL" id="MPM33867.1"/>
    </source>
</evidence>
<dbReference type="EC" id="3.1.2.-" evidence="3"/>
<sequence>MSTQITTMDQHPVLRDDRASAWLGIEVIRAGRGTAETRMVVRDEMLNGFGMAHGGMLFAFADTCFALACNDPDADGSTITVAQGADIEFIRSVPAGAELVARGQVCFQGPRSGLYDIRITSGDAVVAEFRGRCRTIPNRFDQSKGA</sequence>
<dbReference type="InterPro" id="IPR029069">
    <property type="entry name" value="HotDog_dom_sf"/>
</dbReference>
<dbReference type="EMBL" id="VSSQ01006788">
    <property type="protein sequence ID" value="MPM33867.1"/>
    <property type="molecule type" value="Genomic_DNA"/>
</dbReference>
<organism evidence="3">
    <name type="scientific">bioreactor metagenome</name>
    <dbReference type="NCBI Taxonomy" id="1076179"/>
    <lineage>
        <taxon>unclassified sequences</taxon>
        <taxon>metagenomes</taxon>
        <taxon>ecological metagenomes</taxon>
    </lineage>
</organism>
<evidence type="ECO:0000256" key="1">
    <source>
        <dbReference type="ARBA" id="ARBA00022801"/>
    </source>
</evidence>